<dbReference type="EMBL" id="JBIAHM010000030">
    <property type="protein sequence ID" value="MFE9606573.1"/>
    <property type="molecule type" value="Genomic_DNA"/>
</dbReference>
<protein>
    <submittedName>
        <fullName evidence="2">SMI1/KNR4 family protein</fullName>
    </submittedName>
</protein>
<accession>A0ABW6MK97</accession>
<proteinExistence type="predicted"/>
<keyword evidence="3" id="KW-1185">Reference proteome</keyword>
<comment type="caution">
    <text evidence="2">The sequence shown here is derived from an EMBL/GenBank/DDBJ whole genome shotgun (WGS) entry which is preliminary data.</text>
</comment>
<gene>
    <name evidence="2" type="ORF">ACFYNQ_49555</name>
</gene>
<name>A0ABW6MK97_9ACTN</name>
<feature type="domain" description="Knr4/Smi1-like" evidence="1">
    <location>
        <begin position="37"/>
        <end position="175"/>
    </location>
</feature>
<dbReference type="InterPro" id="IPR018958">
    <property type="entry name" value="Knr4/Smi1-like_dom"/>
</dbReference>
<evidence type="ECO:0000313" key="2">
    <source>
        <dbReference type="EMBL" id="MFE9606573.1"/>
    </source>
</evidence>
<dbReference type="RefSeq" id="WP_388115210.1">
    <property type="nucleotide sequence ID" value="NZ_JBIAHM010000030.1"/>
</dbReference>
<evidence type="ECO:0000313" key="3">
    <source>
        <dbReference type="Proteomes" id="UP001601303"/>
    </source>
</evidence>
<dbReference type="Proteomes" id="UP001601303">
    <property type="component" value="Unassembled WGS sequence"/>
</dbReference>
<evidence type="ECO:0000259" key="1">
    <source>
        <dbReference type="Pfam" id="PF09346"/>
    </source>
</evidence>
<reference evidence="2 3" key="1">
    <citation type="submission" date="2024-10" db="EMBL/GenBank/DDBJ databases">
        <title>The Natural Products Discovery Center: Release of the First 8490 Sequenced Strains for Exploring Actinobacteria Biosynthetic Diversity.</title>
        <authorList>
            <person name="Kalkreuter E."/>
            <person name="Kautsar S.A."/>
            <person name="Yang D."/>
            <person name="Bader C.D."/>
            <person name="Teijaro C.N."/>
            <person name="Fluegel L."/>
            <person name="Davis C.M."/>
            <person name="Simpson J.R."/>
            <person name="Lauterbach L."/>
            <person name="Steele A.D."/>
            <person name="Gui C."/>
            <person name="Meng S."/>
            <person name="Li G."/>
            <person name="Viehrig K."/>
            <person name="Ye F."/>
            <person name="Su P."/>
            <person name="Kiefer A.F."/>
            <person name="Nichols A."/>
            <person name="Cepeda A.J."/>
            <person name="Yan W."/>
            <person name="Fan B."/>
            <person name="Jiang Y."/>
            <person name="Adhikari A."/>
            <person name="Zheng C.-J."/>
            <person name="Schuster L."/>
            <person name="Cowan T.M."/>
            <person name="Smanski M.J."/>
            <person name="Chevrette M.G."/>
            <person name="De Carvalho L.P.S."/>
            <person name="Shen B."/>
        </authorList>
    </citation>
    <scope>NUCLEOTIDE SEQUENCE [LARGE SCALE GENOMIC DNA]</scope>
    <source>
        <strain evidence="2 3">NPDC006488</strain>
    </source>
</reference>
<sequence length="206" mass="22329">MSGISKGDAERVRQAWGSVVGWMERNAPSSVEALNPPAGDEDMSQLRSALGGDVPDVLDAWLRMNNGSTAKDQREPITGGFKVIRHPDSAIFPLGKALLSSQEMIEHRADYLGVAEDIGDEDYWKPSWIPVVETLDAPYGFLLDMQGEGNVYPVLSYREGSYPRPYAPSLAHVLDAVANAIDQGAGSDFSLSGTSVTVVDGRITWF</sequence>
<organism evidence="2 3">
    <name type="scientific">Streptomyces hokutonensis</name>
    <dbReference type="NCBI Taxonomy" id="1306990"/>
    <lineage>
        <taxon>Bacteria</taxon>
        <taxon>Bacillati</taxon>
        <taxon>Actinomycetota</taxon>
        <taxon>Actinomycetes</taxon>
        <taxon>Kitasatosporales</taxon>
        <taxon>Streptomycetaceae</taxon>
        <taxon>Streptomyces</taxon>
    </lineage>
</organism>
<dbReference type="Pfam" id="PF09346">
    <property type="entry name" value="SMI1_KNR4"/>
    <property type="match status" value="1"/>
</dbReference>